<keyword evidence="15" id="KW-1185">Reference proteome</keyword>
<evidence type="ECO:0000259" key="13">
    <source>
        <dbReference type="PROSITE" id="PS50146"/>
    </source>
</evidence>
<evidence type="ECO:0000256" key="1">
    <source>
        <dbReference type="ARBA" id="ARBA00001946"/>
    </source>
</evidence>
<keyword evidence="10" id="KW-0443">Lipid metabolism</keyword>
<dbReference type="GO" id="GO:0046872">
    <property type="term" value="F:metal ion binding"/>
    <property type="evidence" value="ECO:0007669"/>
    <property type="project" value="UniProtKB-KW"/>
</dbReference>
<evidence type="ECO:0000256" key="11">
    <source>
        <dbReference type="ARBA" id="ARBA00023209"/>
    </source>
</evidence>
<accession>A0A8J6LIQ7</accession>
<dbReference type="Gene3D" id="2.60.200.40">
    <property type="match status" value="1"/>
</dbReference>
<dbReference type="InterPro" id="IPR005218">
    <property type="entry name" value="Diacylglycerol/lipid_kinase"/>
</dbReference>
<comment type="similarity">
    <text evidence="2">Belongs to the diacylglycerol/lipid kinase family.</text>
</comment>
<proteinExistence type="inferred from homology"/>
<reference evidence="14" key="1">
    <citation type="submission" date="2020-06" db="EMBL/GenBank/DDBJ databases">
        <title>Novel chitinolytic bacterium.</title>
        <authorList>
            <person name="Ungkulpasvich U."/>
            <person name="Kosugi A."/>
            <person name="Uke A."/>
        </authorList>
    </citation>
    <scope>NUCLEOTIDE SEQUENCE</scope>
    <source>
        <strain evidence="14">UUS1-1</strain>
    </source>
</reference>
<name>A0A8J6LIQ7_9FIRM</name>
<feature type="domain" description="DAGKc" evidence="13">
    <location>
        <begin position="1"/>
        <end position="128"/>
    </location>
</feature>
<sequence length="311" mass="33991">MKVKVIMNPVAGRGRALKAKPQILKALLEYDVELHLEETKGINHATEIARQAVRAGFDLIVVAGGDGTINQVVNGMGEERIPLGVIGCGTGNDFARALGMPADPVAAVRQIMGGVTRQIDLCRVNQSYFVSSVGVGFDGEVAFHTNQGFRWIRGKAAYLCSVFKTLFSYRPRRIKLTIDGLVMEFNSLLVAVTNSPTYGGGLKINPEARINDGLFDVCAVQYMSKPEILACLPLLFPGWHRSLKKVRMMKGRNITLESNESFYYQVDGEILTDKTLRFSLIPRALAVKGAQVEPAGGFDFAAEKPARVQEA</sequence>
<evidence type="ECO:0000256" key="10">
    <source>
        <dbReference type="ARBA" id="ARBA00023098"/>
    </source>
</evidence>
<gene>
    <name evidence="14" type="ORF">G5B42_07185</name>
</gene>
<dbReference type="Proteomes" id="UP000657177">
    <property type="component" value="Unassembled WGS sequence"/>
</dbReference>
<evidence type="ECO:0000256" key="4">
    <source>
        <dbReference type="ARBA" id="ARBA00022679"/>
    </source>
</evidence>
<keyword evidence="4" id="KW-0808">Transferase</keyword>
<dbReference type="InterPro" id="IPR045540">
    <property type="entry name" value="YegS/DAGK_C"/>
</dbReference>
<dbReference type="InterPro" id="IPR016064">
    <property type="entry name" value="NAD/diacylglycerol_kinase_sf"/>
</dbReference>
<dbReference type="EMBL" id="JAAKDE010000013">
    <property type="protein sequence ID" value="MBA2133325.1"/>
    <property type="molecule type" value="Genomic_DNA"/>
</dbReference>
<keyword evidence="3" id="KW-0444">Lipid biosynthesis</keyword>
<evidence type="ECO:0000256" key="2">
    <source>
        <dbReference type="ARBA" id="ARBA00005983"/>
    </source>
</evidence>
<evidence type="ECO:0000256" key="12">
    <source>
        <dbReference type="ARBA" id="ARBA00023264"/>
    </source>
</evidence>
<dbReference type="InterPro" id="IPR001206">
    <property type="entry name" value="Diacylglycerol_kinase_cat_dom"/>
</dbReference>
<dbReference type="Pfam" id="PF19279">
    <property type="entry name" value="YegS_C"/>
    <property type="match status" value="1"/>
</dbReference>
<dbReference type="GO" id="GO:0005886">
    <property type="term" value="C:plasma membrane"/>
    <property type="evidence" value="ECO:0007669"/>
    <property type="project" value="TreeGrafter"/>
</dbReference>
<keyword evidence="6" id="KW-0547">Nucleotide-binding</keyword>
<organism evidence="14 15">
    <name type="scientific">Capillibacterium thermochitinicola</name>
    <dbReference type="NCBI Taxonomy" id="2699427"/>
    <lineage>
        <taxon>Bacteria</taxon>
        <taxon>Bacillati</taxon>
        <taxon>Bacillota</taxon>
        <taxon>Capillibacterium</taxon>
    </lineage>
</organism>
<evidence type="ECO:0000313" key="14">
    <source>
        <dbReference type="EMBL" id="MBA2133325.1"/>
    </source>
</evidence>
<evidence type="ECO:0000256" key="3">
    <source>
        <dbReference type="ARBA" id="ARBA00022516"/>
    </source>
</evidence>
<dbReference type="PANTHER" id="PTHR12358:SF106">
    <property type="entry name" value="LIPID KINASE YEGS"/>
    <property type="match status" value="1"/>
</dbReference>
<dbReference type="GO" id="GO:0008654">
    <property type="term" value="P:phospholipid biosynthetic process"/>
    <property type="evidence" value="ECO:0007669"/>
    <property type="project" value="UniProtKB-KW"/>
</dbReference>
<dbReference type="Gene3D" id="3.40.50.10330">
    <property type="entry name" value="Probable inorganic polyphosphate/atp-NAD kinase, domain 1"/>
    <property type="match status" value="1"/>
</dbReference>
<evidence type="ECO:0000256" key="7">
    <source>
        <dbReference type="ARBA" id="ARBA00022777"/>
    </source>
</evidence>
<protein>
    <submittedName>
        <fullName evidence="14">Diacylglycerol kinase family lipid kinase</fullName>
    </submittedName>
</protein>
<dbReference type="RefSeq" id="WP_181339772.1">
    <property type="nucleotide sequence ID" value="NZ_JAAKDE010000013.1"/>
</dbReference>
<comment type="caution">
    <text evidence="14">The sequence shown here is derived from an EMBL/GenBank/DDBJ whole genome shotgun (WGS) entry which is preliminary data.</text>
</comment>
<dbReference type="PROSITE" id="PS50146">
    <property type="entry name" value="DAGK"/>
    <property type="match status" value="1"/>
</dbReference>
<evidence type="ECO:0000256" key="9">
    <source>
        <dbReference type="ARBA" id="ARBA00022842"/>
    </source>
</evidence>
<keyword evidence="9" id="KW-0460">Magnesium</keyword>
<evidence type="ECO:0000256" key="8">
    <source>
        <dbReference type="ARBA" id="ARBA00022840"/>
    </source>
</evidence>
<dbReference type="InterPro" id="IPR017438">
    <property type="entry name" value="ATP-NAD_kinase_N"/>
</dbReference>
<dbReference type="SUPFAM" id="SSF111331">
    <property type="entry name" value="NAD kinase/diacylglycerol kinase-like"/>
    <property type="match status" value="1"/>
</dbReference>
<dbReference type="AlphaFoldDB" id="A0A8J6LIQ7"/>
<keyword evidence="8" id="KW-0067">ATP-binding</keyword>
<keyword evidence="7 14" id="KW-0418">Kinase</keyword>
<dbReference type="PANTHER" id="PTHR12358">
    <property type="entry name" value="SPHINGOSINE KINASE"/>
    <property type="match status" value="1"/>
</dbReference>
<evidence type="ECO:0000313" key="15">
    <source>
        <dbReference type="Proteomes" id="UP000657177"/>
    </source>
</evidence>
<dbReference type="Pfam" id="PF00781">
    <property type="entry name" value="DAGK_cat"/>
    <property type="match status" value="1"/>
</dbReference>
<comment type="cofactor">
    <cofactor evidence="1">
        <name>Mg(2+)</name>
        <dbReference type="ChEBI" id="CHEBI:18420"/>
    </cofactor>
</comment>
<dbReference type="NCBIfam" id="TIGR00147">
    <property type="entry name" value="YegS/Rv2252/BmrU family lipid kinase"/>
    <property type="match status" value="1"/>
</dbReference>
<keyword evidence="11" id="KW-0594">Phospholipid biosynthesis</keyword>
<dbReference type="SMART" id="SM00046">
    <property type="entry name" value="DAGKc"/>
    <property type="match status" value="1"/>
</dbReference>
<dbReference type="InterPro" id="IPR050187">
    <property type="entry name" value="Lipid_Phosphate_FormReg"/>
</dbReference>
<keyword evidence="5" id="KW-0479">Metal-binding</keyword>
<keyword evidence="12" id="KW-1208">Phospholipid metabolism</keyword>
<dbReference type="GO" id="GO:0004143">
    <property type="term" value="F:ATP-dependent diacylglycerol kinase activity"/>
    <property type="evidence" value="ECO:0007669"/>
    <property type="project" value="TreeGrafter"/>
</dbReference>
<evidence type="ECO:0000256" key="5">
    <source>
        <dbReference type="ARBA" id="ARBA00022723"/>
    </source>
</evidence>
<evidence type="ECO:0000256" key="6">
    <source>
        <dbReference type="ARBA" id="ARBA00022741"/>
    </source>
</evidence>
<dbReference type="GO" id="GO:0005524">
    <property type="term" value="F:ATP binding"/>
    <property type="evidence" value="ECO:0007669"/>
    <property type="project" value="UniProtKB-KW"/>
</dbReference>